<evidence type="ECO:0000256" key="14">
    <source>
        <dbReference type="HAMAP-Rule" id="MF_01398"/>
    </source>
</evidence>
<evidence type="ECO:0000256" key="6">
    <source>
        <dbReference type="ARBA" id="ARBA00022692"/>
    </source>
</evidence>
<dbReference type="AlphaFoldDB" id="A0A7D6VA80"/>
<sequence>MIHTSGLLAAEGVYNITWDWPIFFSQLFGFGVIVWFVWKYIVPPAKRTMTKAQETVQKQLEDSDRAADRLFAAKQAYDDSVKEAQAELERMREEARIDADHIIAQMREAAAEEVERVRKQGRAQIMQFRRQLIRDLEADLSAAMLALTEEKMREAVSTPQARSESIEKFLDDLEALANSAPAARPEPRTGRN</sequence>
<feature type="transmembrane region" description="Helical" evidence="14">
    <location>
        <begin position="20"/>
        <end position="41"/>
    </location>
</feature>
<evidence type="ECO:0000256" key="1">
    <source>
        <dbReference type="ARBA" id="ARBA00004162"/>
    </source>
</evidence>
<keyword evidence="6 14" id="KW-0812">Transmembrane</keyword>
<evidence type="ECO:0000313" key="17">
    <source>
        <dbReference type="EMBL" id="QLY29422.1"/>
    </source>
</evidence>
<evidence type="ECO:0000256" key="11">
    <source>
        <dbReference type="ARBA" id="ARBA00023310"/>
    </source>
</evidence>
<proteinExistence type="inferred from homology"/>
<evidence type="ECO:0000256" key="16">
    <source>
        <dbReference type="SAM" id="Coils"/>
    </source>
</evidence>
<evidence type="ECO:0000256" key="9">
    <source>
        <dbReference type="ARBA" id="ARBA00023065"/>
    </source>
</evidence>
<accession>A0A7D6VA80</accession>
<dbReference type="CDD" id="cd06503">
    <property type="entry name" value="ATP-synt_Fo_b"/>
    <property type="match status" value="1"/>
</dbReference>
<dbReference type="GO" id="GO:0046933">
    <property type="term" value="F:proton-transporting ATP synthase activity, rotational mechanism"/>
    <property type="evidence" value="ECO:0007669"/>
    <property type="project" value="UniProtKB-UniRule"/>
</dbReference>
<reference evidence="17 18" key="1">
    <citation type="submission" date="2020-07" db="EMBL/GenBank/DDBJ databases">
        <authorList>
            <person name="Zhuang K."/>
            <person name="Ran Y."/>
        </authorList>
    </citation>
    <scope>NUCLEOTIDE SEQUENCE [LARGE SCALE GENOMIC DNA]</scope>
    <source>
        <strain evidence="17 18">WCH-YHL-001</strain>
    </source>
</reference>
<dbReference type="Pfam" id="PF00430">
    <property type="entry name" value="ATP-synt_B"/>
    <property type="match status" value="1"/>
</dbReference>
<evidence type="ECO:0000256" key="8">
    <source>
        <dbReference type="ARBA" id="ARBA00022989"/>
    </source>
</evidence>
<keyword evidence="3 14" id="KW-0813">Transport</keyword>
<keyword evidence="16" id="KW-0175">Coiled coil</keyword>
<keyword evidence="9 14" id="KW-0406">Ion transport</keyword>
<evidence type="ECO:0000256" key="10">
    <source>
        <dbReference type="ARBA" id="ARBA00023136"/>
    </source>
</evidence>
<comment type="subunit">
    <text evidence="13 14">F-type ATPases have 2 components, F(1) - the catalytic core - and F(0) - the membrane proton channel. F(1) has five subunits: alpha(3), beta(3), gamma(1), delta(1), epsilon(1). F(0) has three main subunits: a(1), b(2) and c(10-14). The alpha and beta chains form an alternating ring which encloses part of the gamma chain. F(1) is attached to F(0) by a central stalk formed by the gamma and epsilon chains, while a peripheral stalk is formed by the delta and b chains.</text>
</comment>
<feature type="coiled-coil region" evidence="16">
    <location>
        <begin position="74"/>
        <end position="101"/>
    </location>
</feature>
<dbReference type="SUPFAM" id="SSF81573">
    <property type="entry name" value="F1F0 ATP synthase subunit B, membrane domain"/>
    <property type="match status" value="1"/>
</dbReference>
<keyword evidence="8 14" id="KW-1133">Transmembrane helix</keyword>
<name>A0A7D6VA80_9NOCA</name>
<dbReference type="GO" id="GO:0005886">
    <property type="term" value="C:plasma membrane"/>
    <property type="evidence" value="ECO:0007669"/>
    <property type="project" value="UniProtKB-SubCell"/>
</dbReference>
<evidence type="ECO:0000256" key="13">
    <source>
        <dbReference type="ARBA" id="ARBA00025830"/>
    </source>
</evidence>
<gene>
    <name evidence="14" type="primary">atpF</name>
    <name evidence="17" type="ORF">H0264_29795</name>
</gene>
<keyword evidence="10 14" id="KW-0472">Membrane</keyword>
<dbReference type="EMBL" id="CP059399">
    <property type="protein sequence ID" value="QLY29422.1"/>
    <property type="molecule type" value="Genomic_DNA"/>
</dbReference>
<dbReference type="InterPro" id="IPR002146">
    <property type="entry name" value="ATP_synth_b/b'su_bac/chlpt"/>
</dbReference>
<organism evidence="17 18">
    <name type="scientific">Nocardia huaxiensis</name>
    <dbReference type="NCBI Taxonomy" id="2755382"/>
    <lineage>
        <taxon>Bacteria</taxon>
        <taxon>Bacillati</taxon>
        <taxon>Actinomycetota</taxon>
        <taxon>Actinomycetes</taxon>
        <taxon>Mycobacteriales</taxon>
        <taxon>Nocardiaceae</taxon>
        <taxon>Nocardia</taxon>
    </lineage>
</organism>
<dbReference type="InterPro" id="IPR050059">
    <property type="entry name" value="ATP_synthase_B_chain"/>
</dbReference>
<dbReference type="GO" id="GO:0045259">
    <property type="term" value="C:proton-transporting ATP synthase complex"/>
    <property type="evidence" value="ECO:0007669"/>
    <property type="project" value="UniProtKB-KW"/>
</dbReference>
<comment type="similarity">
    <text evidence="2 14 15">Belongs to the ATPase B chain family.</text>
</comment>
<protein>
    <recommendedName>
        <fullName evidence="14">ATP synthase subunit b</fullName>
    </recommendedName>
    <alternativeName>
        <fullName evidence="14">ATP synthase F(0) sector subunit b</fullName>
    </alternativeName>
    <alternativeName>
        <fullName evidence="14">ATPase subunit I</fullName>
    </alternativeName>
    <alternativeName>
        <fullName evidence="14">F-type ATPase subunit b</fullName>
        <shortName evidence="14">F-ATPase subunit b</shortName>
    </alternativeName>
</protein>
<evidence type="ECO:0000256" key="2">
    <source>
        <dbReference type="ARBA" id="ARBA00005513"/>
    </source>
</evidence>
<evidence type="ECO:0000256" key="15">
    <source>
        <dbReference type="RuleBase" id="RU003848"/>
    </source>
</evidence>
<evidence type="ECO:0000256" key="3">
    <source>
        <dbReference type="ARBA" id="ARBA00022448"/>
    </source>
</evidence>
<dbReference type="KEGG" id="nhu:H0264_29795"/>
<evidence type="ECO:0000256" key="7">
    <source>
        <dbReference type="ARBA" id="ARBA00022781"/>
    </source>
</evidence>
<keyword evidence="7 14" id="KW-0375">Hydrogen ion transport</keyword>
<evidence type="ECO:0000256" key="4">
    <source>
        <dbReference type="ARBA" id="ARBA00022475"/>
    </source>
</evidence>
<evidence type="ECO:0000256" key="5">
    <source>
        <dbReference type="ARBA" id="ARBA00022547"/>
    </source>
</evidence>
<evidence type="ECO:0000313" key="18">
    <source>
        <dbReference type="Proteomes" id="UP000515512"/>
    </source>
</evidence>
<keyword evidence="11 14" id="KW-0066">ATP synthesis</keyword>
<dbReference type="PANTHER" id="PTHR33445">
    <property type="entry name" value="ATP SYNTHASE SUBUNIT B', CHLOROPLASTIC"/>
    <property type="match status" value="1"/>
</dbReference>
<comment type="function">
    <text evidence="14">Component of the F(0) channel, it forms part of the peripheral stalk, linking F(1) to F(0).</text>
</comment>
<comment type="subcellular location">
    <subcellularLocation>
        <location evidence="1 14">Cell membrane</location>
        <topology evidence="1 14">Single-pass membrane protein</topology>
    </subcellularLocation>
</comment>
<keyword evidence="18" id="KW-1185">Reference proteome</keyword>
<comment type="function">
    <text evidence="12 14">F(1)F(0) ATP synthase produces ATP from ADP in the presence of a proton or sodium gradient. F-type ATPases consist of two structural domains, F(1) containing the extramembraneous catalytic core and F(0) containing the membrane proton channel, linked together by a central stalk and a peripheral stalk. During catalysis, ATP synthesis in the catalytic domain of F(1) is coupled via a rotary mechanism of the central stalk subunits to proton translocation.</text>
</comment>
<evidence type="ECO:0000256" key="12">
    <source>
        <dbReference type="ARBA" id="ARBA00025198"/>
    </source>
</evidence>
<dbReference type="HAMAP" id="MF_01398">
    <property type="entry name" value="ATP_synth_b_bprime"/>
    <property type="match status" value="1"/>
</dbReference>
<dbReference type="InterPro" id="IPR028987">
    <property type="entry name" value="ATP_synth_B-like_membr_sf"/>
</dbReference>
<dbReference type="PANTHER" id="PTHR33445:SF1">
    <property type="entry name" value="ATP SYNTHASE SUBUNIT B"/>
    <property type="match status" value="1"/>
</dbReference>
<dbReference type="GO" id="GO:0046961">
    <property type="term" value="F:proton-transporting ATPase activity, rotational mechanism"/>
    <property type="evidence" value="ECO:0007669"/>
    <property type="project" value="TreeGrafter"/>
</dbReference>
<keyword evidence="4 14" id="KW-1003">Cell membrane</keyword>
<keyword evidence="5 14" id="KW-0138">CF(0)</keyword>
<dbReference type="RefSeq" id="WP_181580626.1">
    <property type="nucleotide sequence ID" value="NZ_CP059399.1"/>
</dbReference>
<dbReference type="Proteomes" id="UP000515512">
    <property type="component" value="Chromosome"/>
</dbReference>